<dbReference type="FunFam" id="3.40.50.720:FF:000084">
    <property type="entry name" value="Short-chain dehydrogenase reductase"/>
    <property type="match status" value="1"/>
</dbReference>
<keyword evidence="2" id="KW-0521">NADP</keyword>
<protein>
    <submittedName>
        <fullName evidence="3">Oxidoreductase</fullName>
    </submittedName>
</protein>
<dbReference type="SUPFAM" id="SSF51735">
    <property type="entry name" value="NAD(P)-binding Rossmann-fold domains"/>
    <property type="match status" value="1"/>
</dbReference>
<dbReference type="InterPro" id="IPR036291">
    <property type="entry name" value="NAD(P)-bd_dom_sf"/>
</dbReference>
<dbReference type="AlphaFoldDB" id="A0A6A6SZF5"/>
<sequence>MGIKPHIMNGVALITGSASGIGRAVAHVFVEEGCTRLILADLDDGGLRTVSDELKALNSDVQTCICICDVSSETDVQKMVDDGVQAFGAIHYAVNNAGVASRPRVKTHELEASAWDRVQNVNGRGAWLCERAEIRQMLKQEPSLTTRTGAPAQRGSIVNLASIFAFATQNTNGAYSSSKASVIGMTKTDAITYAQDGIRVNSVCPGSTLTPLGLKSGTYPADMTKPIPMGRLARSEEIAQGIVFLASERASFITGESLNIDGGSLSYYHF</sequence>
<dbReference type="EMBL" id="MU004391">
    <property type="protein sequence ID" value="KAF2652920.1"/>
    <property type="molecule type" value="Genomic_DNA"/>
</dbReference>
<dbReference type="Pfam" id="PF13561">
    <property type="entry name" value="adh_short_C2"/>
    <property type="match status" value="1"/>
</dbReference>
<keyword evidence="4" id="KW-1185">Reference proteome</keyword>
<dbReference type="Proteomes" id="UP000799324">
    <property type="component" value="Unassembled WGS sequence"/>
</dbReference>
<dbReference type="GO" id="GO:0016616">
    <property type="term" value="F:oxidoreductase activity, acting on the CH-OH group of donors, NAD or NADP as acceptor"/>
    <property type="evidence" value="ECO:0007669"/>
    <property type="project" value="TreeGrafter"/>
</dbReference>
<dbReference type="OrthoDB" id="5840532at2759"/>
<name>A0A6A6SZF5_9PLEO</name>
<evidence type="ECO:0000256" key="1">
    <source>
        <dbReference type="ARBA" id="ARBA00006484"/>
    </source>
</evidence>
<evidence type="ECO:0000313" key="4">
    <source>
        <dbReference type="Proteomes" id="UP000799324"/>
    </source>
</evidence>
<evidence type="ECO:0000313" key="3">
    <source>
        <dbReference type="EMBL" id="KAF2652920.1"/>
    </source>
</evidence>
<evidence type="ECO:0000256" key="2">
    <source>
        <dbReference type="ARBA" id="ARBA00022857"/>
    </source>
</evidence>
<dbReference type="PANTHER" id="PTHR42760">
    <property type="entry name" value="SHORT-CHAIN DEHYDROGENASES/REDUCTASES FAMILY MEMBER"/>
    <property type="match status" value="1"/>
</dbReference>
<accession>A0A6A6SZF5</accession>
<reference evidence="3" key="1">
    <citation type="journal article" date="2020" name="Stud. Mycol.">
        <title>101 Dothideomycetes genomes: a test case for predicting lifestyles and emergence of pathogens.</title>
        <authorList>
            <person name="Haridas S."/>
            <person name="Albert R."/>
            <person name="Binder M."/>
            <person name="Bloem J."/>
            <person name="Labutti K."/>
            <person name="Salamov A."/>
            <person name="Andreopoulos B."/>
            <person name="Baker S."/>
            <person name="Barry K."/>
            <person name="Bills G."/>
            <person name="Bluhm B."/>
            <person name="Cannon C."/>
            <person name="Castanera R."/>
            <person name="Culley D."/>
            <person name="Daum C."/>
            <person name="Ezra D."/>
            <person name="Gonzalez J."/>
            <person name="Henrissat B."/>
            <person name="Kuo A."/>
            <person name="Liang C."/>
            <person name="Lipzen A."/>
            <person name="Lutzoni F."/>
            <person name="Magnuson J."/>
            <person name="Mondo S."/>
            <person name="Nolan M."/>
            <person name="Ohm R."/>
            <person name="Pangilinan J."/>
            <person name="Park H.-J."/>
            <person name="Ramirez L."/>
            <person name="Alfaro M."/>
            <person name="Sun H."/>
            <person name="Tritt A."/>
            <person name="Yoshinaga Y."/>
            <person name="Zwiers L.-H."/>
            <person name="Turgeon B."/>
            <person name="Goodwin S."/>
            <person name="Spatafora J."/>
            <person name="Crous P."/>
            <person name="Grigoriev I."/>
        </authorList>
    </citation>
    <scope>NUCLEOTIDE SEQUENCE</scope>
    <source>
        <strain evidence="3">CBS 122681</strain>
    </source>
</reference>
<comment type="similarity">
    <text evidence="1">Belongs to the short-chain dehydrogenases/reductases (SDR) family.</text>
</comment>
<gene>
    <name evidence="3" type="ORF">K491DRAFT_662885</name>
</gene>
<dbReference type="Gene3D" id="3.40.50.720">
    <property type="entry name" value="NAD(P)-binding Rossmann-like Domain"/>
    <property type="match status" value="1"/>
</dbReference>
<proteinExistence type="inferred from homology"/>
<dbReference type="PRINTS" id="PR00080">
    <property type="entry name" value="SDRFAMILY"/>
</dbReference>
<dbReference type="PRINTS" id="PR00081">
    <property type="entry name" value="GDHRDH"/>
</dbReference>
<dbReference type="InterPro" id="IPR002347">
    <property type="entry name" value="SDR_fam"/>
</dbReference>
<organism evidence="3 4">
    <name type="scientific">Lophiostoma macrostomum CBS 122681</name>
    <dbReference type="NCBI Taxonomy" id="1314788"/>
    <lineage>
        <taxon>Eukaryota</taxon>
        <taxon>Fungi</taxon>
        <taxon>Dikarya</taxon>
        <taxon>Ascomycota</taxon>
        <taxon>Pezizomycotina</taxon>
        <taxon>Dothideomycetes</taxon>
        <taxon>Pleosporomycetidae</taxon>
        <taxon>Pleosporales</taxon>
        <taxon>Lophiostomataceae</taxon>
        <taxon>Lophiostoma</taxon>
    </lineage>
</organism>
<dbReference type="CDD" id="cd05233">
    <property type="entry name" value="SDR_c"/>
    <property type="match status" value="1"/>
</dbReference>